<evidence type="ECO:0000256" key="2">
    <source>
        <dbReference type="ARBA" id="ARBA00022475"/>
    </source>
</evidence>
<feature type="transmembrane region" description="Helical" evidence="6">
    <location>
        <begin position="101"/>
        <end position="120"/>
    </location>
</feature>
<evidence type="ECO:0000256" key="5">
    <source>
        <dbReference type="ARBA" id="ARBA00023136"/>
    </source>
</evidence>
<dbReference type="GO" id="GO:0005886">
    <property type="term" value="C:plasma membrane"/>
    <property type="evidence" value="ECO:0007669"/>
    <property type="project" value="UniProtKB-SubCell"/>
</dbReference>
<dbReference type="InterPro" id="IPR032694">
    <property type="entry name" value="CopC/D"/>
</dbReference>
<gene>
    <name evidence="8" type="ORF">DGD08_03725</name>
</gene>
<feature type="transmembrane region" description="Helical" evidence="6">
    <location>
        <begin position="12"/>
        <end position="38"/>
    </location>
</feature>
<dbReference type="OMA" id="WCIRILA"/>
<feature type="transmembrane region" description="Helical" evidence="6">
    <location>
        <begin position="58"/>
        <end position="81"/>
    </location>
</feature>
<comment type="caution">
    <text evidence="8">The sequence shown here is derived from an EMBL/GenBank/DDBJ whole genome shotgun (WGS) entry which is preliminary data.</text>
</comment>
<evidence type="ECO:0000313" key="8">
    <source>
        <dbReference type="EMBL" id="HCT56302.1"/>
    </source>
</evidence>
<dbReference type="InterPro" id="IPR008457">
    <property type="entry name" value="Cu-R_CopD_dom"/>
</dbReference>
<keyword evidence="2" id="KW-1003">Cell membrane</keyword>
<dbReference type="PANTHER" id="PTHR34820">
    <property type="entry name" value="INNER MEMBRANE PROTEIN YEBZ"/>
    <property type="match status" value="1"/>
</dbReference>
<feature type="transmembrane region" description="Helical" evidence="6">
    <location>
        <begin position="132"/>
        <end position="153"/>
    </location>
</feature>
<keyword evidence="3 6" id="KW-0812">Transmembrane</keyword>
<keyword evidence="5 6" id="KW-0472">Membrane</keyword>
<sequence>MSFDAESPAYVFIRWALYLGMMLIVGSVSFAAVAIPVLRRESGEPEVARAAEREAACWGFYAALLVTAAAFCRLIAQTLAFYDPSEAFDAGLVQMIVTQTLWGRAWLLQIAAVAAVLVGLDAARRGIARFGGILGGWGVALAGTITLALSSSLSGHAAADPRLAALAVLLDTMHVLGAGFWLGGLAVVALVGLRSRPITLNGAVVPKHLLPALLKAFAPTALVGASVVGATGAFAAWLHLQDVRLLGTSSYGLRLLVKLVAVAVIVSVGALNWRRFAPQAGHLRGLRNLRVAVALEVLLGALVLLITAILVATATPDSQTPAS</sequence>
<dbReference type="GO" id="GO:0006825">
    <property type="term" value="P:copper ion transport"/>
    <property type="evidence" value="ECO:0007669"/>
    <property type="project" value="InterPro"/>
</dbReference>
<reference evidence="8 9" key="1">
    <citation type="journal article" date="2018" name="Nat. Biotechnol.">
        <title>A standardized bacterial taxonomy based on genome phylogeny substantially revises the tree of life.</title>
        <authorList>
            <person name="Parks D.H."/>
            <person name="Chuvochina M."/>
            <person name="Waite D.W."/>
            <person name="Rinke C."/>
            <person name="Skarshewski A."/>
            <person name="Chaumeil P.A."/>
            <person name="Hugenholtz P."/>
        </authorList>
    </citation>
    <scope>NUCLEOTIDE SEQUENCE [LARGE SCALE GENOMIC DNA]</scope>
    <source>
        <strain evidence="8">UBA8844</strain>
    </source>
</reference>
<protein>
    <recommendedName>
        <fullName evidence="7">Copper resistance protein D domain-containing protein</fullName>
    </recommendedName>
</protein>
<evidence type="ECO:0000256" key="3">
    <source>
        <dbReference type="ARBA" id="ARBA00022692"/>
    </source>
</evidence>
<evidence type="ECO:0000259" key="7">
    <source>
        <dbReference type="Pfam" id="PF05425"/>
    </source>
</evidence>
<feature type="transmembrane region" description="Helical" evidence="6">
    <location>
        <begin position="173"/>
        <end position="193"/>
    </location>
</feature>
<feature type="transmembrane region" description="Helical" evidence="6">
    <location>
        <begin position="251"/>
        <end position="271"/>
    </location>
</feature>
<dbReference type="Pfam" id="PF05425">
    <property type="entry name" value="CopD"/>
    <property type="match status" value="1"/>
</dbReference>
<dbReference type="Proteomes" id="UP000264071">
    <property type="component" value="Unassembled WGS sequence"/>
</dbReference>
<dbReference type="AlphaFoldDB" id="A0A3D4V6C6"/>
<dbReference type="EMBL" id="DPIY01000004">
    <property type="protein sequence ID" value="HCT56302.1"/>
    <property type="molecule type" value="Genomic_DNA"/>
</dbReference>
<evidence type="ECO:0000256" key="1">
    <source>
        <dbReference type="ARBA" id="ARBA00004651"/>
    </source>
</evidence>
<accession>A0A3D4V6C6</accession>
<feature type="domain" description="Copper resistance protein D" evidence="7">
    <location>
        <begin position="212"/>
        <end position="310"/>
    </location>
</feature>
<feature type="transmembrane region" description="Helical" evidence="6">
    <location>
        <begin position="291"/>
        <end position="314"/>
    </location>
</feature>
<evidence type="ECO:0000313" key="9">
    <source>
        <dbReference type="Proteomes" id="UP000264071"/>
    </source>
</evidence>
<organism evidence="8 9">
    <name type="scientific">Gemmatimonas aurantiaca</name>
    <dbReference type="NCBI Taxonomy" id="173480"/>
    <lineage>
        <taxon>Bacteria</taxon>
        <taxon>Pseudomonadati</taxon>
        <taxon>Gemmatimonadota</taxon>
        <taxon>Gemmatimonadia</taxon>
        <taxon>Gemmatimonadales</taxon>
        <taxon>Gemmatimonadaceae</taxon>
        <taxon>Gemmatimonas</taxon>
    </lineage>
</organism>
<evidence type="ECO:0000256" key="4">
    <source>
        <dbReference type="ARBA" id="ARBA00022989"/>
    </source>
</evidence>
<feature type="transmembrane region" description="Helical" evidence="6">
    <location>
        <begin position="213"/>
        <end position="239"/>
    </location>
</feature>
<name>A0A3D4V6C6_9BACT</name>
<proteinExistence type="predicted"/>
<evidence type="ECO:0000256" key="6">
    <source>
        <dbReference type="SAM" id="Phobius"/>
    </source>
</evidence>
<dbReference type="PANTHER" id="PTHR34820:SF4">
    <property type="entry name" value="INNER MEMBRANE PROTEIN YEBZ"/>
    <property type="match status" value="1"/>
</dbReference>
<keyword evidence="4 6" id="KW-1133">Transmembrane helix</keyword>
<comment type="subcellular location">
    <subcellularLocation>
        <location evidence="1">Cell membrane</location>
        <topology evidence="1">Multi-pass membrane protein</topology>
    </subcellularLocation>
</comment>